<evidence type="ECO:0000256" key="1">
    <source>
        <dbReference type="SAM" id="Phobius"/>
    </source>
</evidence>
<dbReference type="EnsemblMetazoa" id="CJA00042.1">
    <property type="protein sequence ID" value="CJA00042.1"/>
    <property type="gene ID" value="WBGene00119246"/>
</dbReference>
<feature type="transmembrane region" description="Helical" evidence="1">
    <location>
        <begin position="59"/>
        <end position="87"/>
    </location>
</feature>
<reference evidence="3" key="1">
    <citation type="submission" date="2010-08" db="EMBL/GenBank/DDBJ databases">
        <authorList>
            <consortium name="Caenorhabditis japonica Sequencing Consortium"/>
            <person name="Wilson R.K."/>
        </authorList>
    </citation>
    <scope>NUCLEOTIDE SEQUENCE [LARGE SCALE GENOMIC DNA]</scope>
    <source>
        <strain evidence="3">DF5081</strain>
    </source>
</reference>
<proteinExistence type="predicted"/>
<keyword evidence="1" id="KW-1133">Transmembrane helix</keyword>
<accession>A0A8R1DE29</accession>
<protein>
    <submittedName>
        <fullName evidence="2">Uncharacterized protein</fullName>
    </submittedName>
</protein>
<organism evidence="2 3">
    <name type="scientific">Caenorhabditis japonica</name>
    <dbReference type="NCBI Taxonomy" id="281687"/>
    <lineage>
        <taxon>Eukaryota</taxon>
        <taxon>Metazoa</taxon>
        <taxon>Ecdysozoa</taxon>
        <taxon>Nematoda</taxon>
        <taxon>Chromadorea</taxon>
        <taxon>Rhabditida</taxon>
        <taxon>Rhabditina</taxon>
        <taxon>Rhabditomorpha</taxon>
        <taxon>Rhabditoidea</taxon>
        <taxon>Rhabditidae</taxon>
        <taxon>Peloderinae</taxon>
        <taxon>Caenorhabditis</taxon>
    </lineage>
</organism>
<keyword evidence="1" id="KW-0472">Membrane</keyword>
<name>A0A8R1DE29_CAEJA</name>
<dbReference type="AlphaFoldDB" id="A0A8R1DE29"/>
<keyword evidence="3" id="KW-1185">Reference proteome</keyword>
<reference evidence="2" key="2">
    <citation type="submission" date="2022-06" db="UniProtKB">
        <authorList>
            <consortium name="EnsemblMetazoa"/>
        </authorList>
    </citation>
    <scope>IDENTIFICATION</scope>
    <source>
        <strain evidence="2">DF5081</strain>
    </source>
</reference>
<sequence length="88" mass="9776">MVTSESRECIVSPSVIDMNNYNQRSFDFDDEPHAVKLDLEENRPKGGRRDIKPISEHTLNMFACLTAAVIGTLAVIGLIITVFVLALK</sequence>
<keyword evidence="1" id="KW-0812">Transmembrane</keyword>
<evidence type="ECO:0000313" key="2">
    <source>
        <dbReference type="EnsemblMetazoa" id="CJA00042.1"/>
    </source>
</evidence>
<dbReference type="Proteomes" id="UP000005237">
    <property type="component" value="Unassembled WGS sequence"/>
</dbReference>
<evidence type="ECO:0000313" key="3">
    <source>
        <dbReference type="Proteomes" id="UP000005237"/>
    </source>
</evidence>